<keyword evidence="2" id="KW-1185">Reference proteome</keyword>
<proteinExistence type="predicted"/>
<dbReference type="SUPFAM" id="SSF48371">
    <property type="entry name" value="ARM repeat"/>
    <property type="match status" value="1"/>
</dbReference>
<reference evidence="1 2" key="1">
    <citation type="submission" date="2018-03" db="EMBL/GenBank/DDBJ databases">
        <title>The ancient ancestry and fast evolution of plastids.</title>
        <authorList>
            <person name="Moore K.R."/>
            <person name="Magnabosco C."/>
            <person name="Momper L."/>
            <person name="Gold D.A."/>
            <person name="Bosak T."/>
            <person name="Fournier G.P."/>
        </authorList>
    </citation>
    <scope>NUCLEOTIDE SEQUENCE [LARGE SCALE GENOMIC DNA]</scope>
    <source>
        <strain evidence="1 2">CCALA 037</strain>
    </source>
</reference>
<dbReference type="OrthoDB" id="210909at2"/>
<dbReference type="EMBL" id="PVWO01000110">
    <property type="protein sequence ID" value="PSB56734.1"/>
    <property type="molecule type" value="Genomic_DNA"/>
</dbReference>
<dbReference type="AlphaFoldDB" id="A0A2T1GGK2"/>
<name>A0A2T1GGK2_9CYAN</name>
<organism evidence="1 2">
    <name type="scientific">Chamaesiphon polymorphus CCALA 037</name>
    <dbReference type="NCBI Taxonomy" id="2107692"/>
    <lineage>
        <taxon>Bacteria</taxon>
        <taxon>Bacillati</taxon>
        <taxon>Cyanobacteriota</taxon>
        <taxon>Cyanophyceae</taxon>
        <taxon>Gomontiellales</taxon>
        <taxon>Chamaesiphonaceae</taxon>
        <taxon>Chamaesiphon</taxon>
    </lineage>
</organism>
<evidence type="ECO:0000313" key="2">
    <source>
        <dbReference type="Proteomes" id="UP000238937"/>
    </source>
</evidence>
<dbReference type="RefSeq" id="WP_106304038.1">
    <property type="nucleotide sequence ID" value="NZ_PVWO01000110.1"/>
</dbReference>
<gene>
    <name evidence="1" type="ORF">C7B77_10870</name>
</gene>
<comment type="caution">
    <text evidence="1">The sequence shown here is derived from an EMBL/GenBank/DDBJ whole genome shotgun (WGS) entry which is preliminary data.</text>
</comment>
<evidence type="ECO:0000313" key="1">
    <source>
        <dbReference type="EMBL" id="PSB56734.1"/>
    </source>
</evidence>
<dbReference type="Proteomes" id="UP000238937">
    <property type="component" value="Unassembled WGS sequence"/>
</dbReference>
<accession>A0A2T1GGK2</accession>
<sequence length="432" mass="49465">MTSKIKNILLSWVSKNKDLSQLLRTIEDDTIRTLEEVQALLQALKHLVQKIQSSQYIVVDYSSSPLYLLAGLLQGMDFDNLTNSDGDTYNEVYHTVNSLADACEALIDRQIVDEGLPFACKVLALFNHPRNPKFIAQLATDDRFNDDFLWQVVFQIYTDTINSQIEKHKKVSWDIVDLLRDPLPQNFMGITYLDFSNHLATSGVLKNHPFNCSAGVASLSKWIEDPDPENFSYAKSATVAIPSIDLDWQTELLEIARKHSSPIVKIEVAWVLAKLDDPSGIRQLQEFAKDPKYAREAQSYLQEFGIVEDRNDLTFQAQIEMSSWLAHPQEFGRAPDLLELFDTRTIYWPPTDDKRTVWLFKYAYYQQNITGLGMVGSITFALFSETTTELSPEEAYALHCCWELEIKQDRRAPKSRTIAAGLKILRKHNWLC</sequence>
<evidence type="ECO:0008006" key="3">
    <source>
        <dbReference type="Google" id="ProtNLM"/>
    </source>
</evidence>
<dbReference type="InterPro" id="IPR016024">
    <property type="entry name" value="ARM-type_fold"/>
</dbReference>
<protein>
    <recommendedName>
        <fullName evidence="3">HEAT repeat domain-containing protein</fullName>
    </recommendedName>
</protein>